<keyword evidence="4" id="KW-1185">Reference proteome</keyword>
<protein>
    <submittedName>
        <fullName evidence="3">DUF2937 family protein</fullName>
    </submittedName>
</protein>
<keyword evidence="1" id="KW-1133">Transmembrane helix</keyword>
<evidence type="ECO:0000313" key="4">
    <source>
        <dbReference type="Proteomes" id="UP000464495"/>
    </source>
</evidence>
<evidence type="ECO:0000313" key="3">
    <source>
        <dbReference type="EMBL" id="QHQ35564.1"/>
    </source>
</evidence>
<feature type="signal peptide" evidence="2">
    <location>
        <begin position="1"/>
        <end position="19"/>
    </location>
</feature>
<dbReference type="KEGG" id="amaq:GO499_10410"/>
<organism evidence="3 4">
    <name type="scientific">Algicella marina</name>
    <dbReference type="NCBI Taxonomy" id="2683284"/>
    <lineage>
        <taxon>Bacteria</taxon>
        <taxon>Pseudomonadati</taxon>
        <taxon>Pseudomonadota</taxon>
        <taxon>Alphaproteobacteria</taxon>
        <taxon>Rhodobacterales</taxon>
        <taxon>Paracoccaceae</taxon>
        <taxon>Algicella</taxon>
    </lineage>
</organism>
<feature type="transmembrane region" description="Helical" evidence="1">
    <location>
        <begin position="133"/>
        <end position="156"/>
    </location>
</feature>
<feature type="chain" id="PRO_5026729278" evidence="2">
    <location>
        <begin position="20"/>
        <end position="164"/>
    </location>
</feature>
<dbReference type="Proteomes" id="UP000464495">
    <property type="component" value="Chromosome"/>
</dbReference>
<dbReference type="InterPro" id="IPR022584">
    <property type="entry name" value="DUF2937"/>
</dbReference>
<dbReference type="Pfam" id="PF11157">
    <property type="entry name" value="DUF2937"/>
    <property type="match status" value="1"/>
</dbReference>
<evidence type="ECO:0000256" key="1">
    <source>
        <dbReference type="SAM" id="Phobius"/>
    </source>
</evidence>
<dbReference type="EMBL" id="CP046620">
    <property type="protein sequence ID" value="QHQ35564.1"/>
    <property type="molecule type" value="Genomic_DNA"/>
</dbReference>
<gene>
    <name evidence="3" type="ORF">GO499_10410</name>
</gene>
<accession>A0A6P1SY07</accession>
<sequence>MMLRLITLMFGVVSGLAVAQFPEFSQQYLQRLSGAVDALEEVVADFDRSATAEGLSREEALQQMNGNAFVERRQTDMRATFARLERLSAEEARLRGAGALERLIAAPRIADSEIAEAAWAQYQPAVPATLEGLSFGAAGFALGAMALRVFLGLLLLPFRRRNHA</sequence>
<evidence type="ECO:0000256" key="2">
    <source>
        <dbReference type="SAM" id="SignalP"/>
    </source>
</evidence>
<proteinExistence type="predicted"/>
<keyword evidence="1" id="KW-0472">Membrane</keyword>
<reference evidence="3 4" key="1">
    <citation type="submission" date="2019-12" db="EMBL/GenBank/DDBJ databases">
        <title>Complete genome sequence of Algicella marina strain 9Alg 56(T) isolated from the red alga Tichocarpus crinitus.</title>
        <authorList>
            <person name="Kim S.-G."/>
            <person name="Nedashkovskaya O.I."/>
        </authorList>
    </citation>
    <scope>NUCLEOTIDE SEQUENCE [LARGE SCALE GENOMIC DNA]</scope>
    <source>
        <strain evidence="3 4">9Alg 56</strain>
    </source>
</reference>
<keyword evidence="1" id="KW-0812">Transmembrane</keyword>
<keyword evidence="2" id="KW-0732">Signal</keyword>
<name>A0A6P1SY07_9RHOB</name>
<dbReference type="AlphaFoldDB" id="A0A6P1SY07"/>